<name>A0A9W3SEC5_BACTU</name>
<accession>A0A9W3SEC5</accession>
<organism evidence="1 2">
    <name type="scientific">Bacillus thuringiensis</name>
    <dbReference type="NCBI Taxonomy" id="1428"/>
    <lineage>
        <taxon>Bacteria</taxon>
        <taxon>Bacillati</taxon>
        <taxon>Bacillota</taxon>
        <taxon>Bacilli</taxon>
        <taxon>Bacillales</taxon>
        <taxon>Bacillaceae</taxon>
        <taxon>Bacillus</taxon>
        <taxon>Bacillus cereus group</taxon>
    </lineage>
</organism>
<dbReference type="AlphaFoldDB" id="A0A9W3SEC5"/>
<dbReference type="EMBL" id="CP015350">
    <property type="protein sequence ID" value="ANS49045.1"/>
    <property type="molecule type" value="Genomic_DNA"/>
</dbReference>
<gene>
    <name evidence="1" type="ORF">BT246_36970</name>
</gene>
<sequence>MKLSLLEVETDRLIIRPFQKDDYGSWLDQFSY</sequence>
<proteinExistence type="predicted"/>
<evidence type="ECO:0000313" key="1">
    <source>
        <dbReference type="EMBL" id="ANS49045.1"/>
    </source>
</evidence>
<reference evidence="1 2" key="1">
    <citation type="submission" date="2016-04" db="EMBL/GenBank/DDBJ databases">
        <title>High quality genome of the nematocidal Bacillus thuringiensis MYBT18246.</title>
        <authorList>
            <person name="Hollensteiner J."/>
            <person name="Poehlein A."/>
            <person name="Sproeer C."/>
            <person name="Bunk B."/>
            <person name="Rosenstiel P."/>
            <person name="Schulenburg H."/>
            <person name="Liesegang H."/>
        </authorList>
    </citation>
    <scope>NUCLEOTIDE SEQUENCE [LARGE SCALE GENOMIC DNA]</scope>
    <source>
        <strain evidence="1 2">MYBT18246</strain>
    </source>
</reference>
<dbReference type="Proteomes" id="UP000092743">
    <property type="component" value="Chromosome"/>
</dbReference>
<protein>
    <submittedName>
        <fullName evidence="1">Uncharacterized protein</fullName>
    </submittedName>
</protein>
<evidence type="ECO:0000313" key="2">
    <source>
        <dbReference type="Proteomes" id="UP000092743"/>
    </source>
</evidence>